<dbReference type="GeneID" id="116540411"/>
<sequence length="176" mass="17993">MPGSLGAQTGAGSPLPGRQVAAPAPSQLGGASPPPSGRSVKYKFKFRARPGGGGGGGREASPRSLCSPGSSLPRPLPGGAQQRPPPRPTAPLRSRLLPPARRLFPIPASPLGATEGSRGSGRGVLGAERRDTSPWEPPQPRSPSGKLCWPDGCPRGGKRSSNMATRIQILPLSPLP</sequence>
<accession>A0A6J3GNY7</accession>
<feature type="compositionally biased region" description="Low complexity" evidence="1">
    <location>
        <begin position="90"/>
        <end position="106"/>
    </location>
</feature>
<proteinExistence type="predicted"/>
<evidence type="ECO:0000313" key="2">
    <source>
        <dbReference type="Proteomes" id="UP000504640"/>
    </source>
</evidence>
<evidence type="ECO:0000256" key="1">
    <source>
        <dbReference type="SAM" id="MobiDB-lite"/>
    </source>
</evidence>
<name>A0A6J3GNY7_SAPAP</name>
<gene>
    <name evidence="3" type="primary">LOC116540411</name>
</gene>
<feature type="compositionally biased region" description="Low complexity" evidence="1">
    <location>
        <begin position="62"/>
        <end position="82"/>
    </location>
</feature>
<feature type="region of interest" description="Disordered" evidence="1">
    <location>
        <begin position="1"/>
        <end position="176"/>
    </location>
</feature>
<feature type="compositionally biased region" description="Polar residues" evidence="1">
    <location>
        <begin position="1"/>
        <end position="11"/>
    </location>
</feature>
<dbReference type="RefSeq" id="XP_032119808.1">
    <property type="nucleotide sequence ID" value="XM_032263917.1"/>
</dbReference>
<organism evidence="2 3">
    <name type="scientific">Sapajus apella</name>
    <name type="common">Brown-capped capuchin</name>
    <name type="synonym">Cebus apella</name>
    <dbReference type="NCBI Taxonomy" id="9515"/>
    <lineage>
        <taxon>Eukaryota</taxon>
        <taxon>Metazoa</taxon>
        <taxon>Chordata</taxon>
        <taxon>Craniata</taxon>
        <taxon>Vertebrata</taxon>
        <taxon>Euteleostomi</taxon>
        <taxon>Mammalia</taxon>
        <taxon>Eutheria</taxon>
        <taxon>Euarchontoglires</taxon>
        <taxon>Primates</taxon>
        <taxon>Haplorrhini</taxon>
        <taxon>Platyrrhini</taxon>
        <taxon>Cebidae</taxon>
        <taxon>Cebinae</taxon>
        <taxon>Sapajus</taxon>
    </lineage>
</organism>
<keyword evidence="2" id="KW-1185">Reference proteome</keyword>
<protein>
    <submittedName>
        <fullName evidence="3">Proline-rich proteoglycan 2-like</fullName>
    </submittedName>
</protein>
<evidence type="ECO:0000313" key="3">
    <source>
        <dbReference type="RefSeq" id="XP_032119808.1"/>
    </source>
</evidence>
<reference evidence="3" key="1">
    <citation type="submission" date="2025-08" db="UniProtKB">
        <authorList>
            <consortium name="RefSeq"/>
        </authorList>
    </citation>
    <scope>IDENTIFICATION</scope>
    <source>
        <tissue evidence="3">Blood</tissue>
    </source>
</reference>
<dbReference type="AlphaFoldDB" id="A0A6J3GNY7"/>
<dbReference type="Proteomes" id="UP000504640">
    <property type="component" value="Unplaced"/>
</dbReference>